<evidence type="ECO:0000256" key="12">
    <source>
        <dbReference type="ARBA" id="ARBA00034864"/>
    </source>
</evidence>
<evidence type="ECO:0000256" key="2">
    <source>
        <dbReference type="ARBA" id="ARBA00004529"/>
    </source>
</evidence>
<dbReference type="Proteomes" id="UP000886523">
    <property type="component" value="Unassembled WGS sequence"/>
</dbReference>
<evidence type="ECO:0000256" key="1">
    <source>
        <dbReference type="ARBA" id="ARBA00004300"/>
    </source>
</evidence>
<gene>
    <name evidence="15" type="ORF">BS47DRAFT_1375541</name>
</gene>
<evidence type="ECO:0000256" key="11">
    <source>
        <dbReference type="ARBA" id="ARBA00034776"/>
    </source>
</evidence>
<evidence type="ECO:0000256" key="7">
    <source>
        <dbReference type="ARBA" id="ARBA00022843"/>
    </source>
</evidence>
<proteinExistence type="inferred from homology"/>
<organism evidence="15 16">
    <name type="scientific">Hydnum rufescens UP504</name>
    <dbReference type="NCBI Taxonomy" id="1448309"/>
    <lineage>
        <taxon>Eukaryota</taxon>
        <taxon>Fungi</taxon>
        <taxon>Dikarya</taxon>
        <taxon>Basidiomycota</taxon>
        <taxon>Agaricomycotina</taxon>
        <taxon>Agaricomycetes</taxon>
        <taxon>Cantharellales</taxon>
        <taxon>Hydnaceae</taxon>
        <taxon>Hydnum</taxon>
    </lineage>
</organism>
<dbReference type="GO" id="GO:0001725">
    <property type="term" value="C:stress fiber"/>
    <property type="evidence" value="ECO:0007669"/>
    <property type="project" value="UniProtKB-SubCell"/>
</dbReference>
<keyword evidence="16" id="KW-1185">Reference proteome</keyword>
<keyword evidence="4" id="KW-0963">Cytoplasm</keyword>
<keyword evidence="6" id="KW-0597">Phosphoprotein</keyword>
<comment type="subcellular location">
    <subcellularLocation>
        <location evidence="1">Cytoplasm</location>
        <location evidence="1">Cytoskeleton</location>
        <location evidence="1">Microtubule organizing center</location>
        <location evidence="1">Centrosome</location>
    </subcellularLocation>
    <subcellularLocation>
        <location evidence="2">Cytoplasm</location>
        <location evidence="2">Cytoskeleton</location>
        <location evidence="2">Stress fiber</location>
    </subcellularLocation>
    <subcellularLocation>
        <location evidence="3">Cytoplasm</location>
        <location evidence="3">Myofibril</location>
    </subcellularLocation>
</comment>
<dbReference type="PANTHER" id="PTHR13034:SF2">
    <property type="entry name" value="DYNACTIN SUBUNIT 4"/>
    <property type="match status" value="1"/>
</dbReference>
<evidence type="ECO:0000256" key="10">
    <source>
        <dbReference type="ARBA" id="ARBA00023212"/>
    </source>
</evidence>
<keyword evidence="5" id="KW-1017">Isopeptide bond</keyword>
<evidence type="ECO:0000256" key="3">
    <source>
        <dbReference type="ARBA" id="ARBA00004657"/>
    </source>
</evidence>
<evidence type="ECO:0000256" key="13">
    <source>
        <dbReference type="ARBA" id="ARBA00093507"/>
    </source>
</evidence>
<keyword evidence="7" id="KW-0832">Ubl conjugation</keyword>
<keyword evidence="10" id="KW-0206">Cytoskeleton</keyword>
<dbReference type="Pfam" id="PF05502">
    <property type="entry name" value="Dynactin_p62"/>
    <property type="match status" value="2"/>
</dbReference>
<protein>
    <recommendedName>
        <fullName evidence="12">Dynactin subunit 4</fullName>
    </recommendedName>
</protein>
<dbReference type="PANTHER" id="PTHR13034">
    <property type="entry name" value="DYNACTIN P62 SUBUNIT"/>
    <property type="match status" value="1"/>
</dbReference>
<comment type="caution">
    <text evidence="15">The sequence shown here is derived from an EMBL/GenBank/DDBJ whole genome shotgun (WGS) entry which is preliminary data.</text>
</comment>
<feature type="region of interest" description="Disordered" evidence="14">
    <location>
        <begin position="512"/>
        <end position="532"/>
    </location>
</feature>
<comment type="subunit">
    <text evidence="13">Subunit of dynactin, a multiprotein complex part of a tripartite complex with dynein and a adapter, such as BICDL1, BICD2 or HOOK3. The dynactin complex is built around ACTR1A/ACTB filament and consists of an actin-related filament composed of a shoulder domain, a pointed end and a barbed end. Its length is defined by its flexible shoulder domain. The soulder is composed of 2 DCTN1 subunits, 4 DCTN2 and 2 DCTN3. The 4 DCNT2 (via N-terminus) bind the ACTR1A filament and act as molecular rulers to determine the length. The pointed end is important for binding dynein-dynactin cargo adapters. Consists of 4 subunits: ACTR10, DCNT4, DCTN5 and DCTN6. The barbed end is composed of a CAPZA1:CAPZB heterodimers, which binds ACTR1A/ACTB filament and dynactin and stabilizes dynactin. Interacts with ATP7B, but not ATP7A, in a copper-dependent manner. Interacts with ANK2; this interaction is required for localization at costameres. Interacts with N4BP2L1.</text>
</comment>
<evidence type="ECO:0000256" key="9">
    <source>
        <dbReference type="ARBA" id="ARBA00023054"/>
    </source>
</evidence>
<evidence type="ECO:0000313" key="15">
    <source>
        <dbReference type="EMBL" id="KAF9517834.1"/>
    </source>
</evidence>
<evidence type="ECO:0000256" key="4">
    <source>
        <dbReference type="ARBA" id="ARBA00022490"/>
    </source>
</evidence>
<dbReference type="InterPro" id="IPR008603">
    <property type="entry name" value="DCTN4"/>
</dbReference>
<keyword evidence="9" id="KW-0175">Coiled coil</keyword>
<dbReference type="GO" id="GO:0005869">
    <property type="term" value="C:dynactin complex"/>
    <property type="evidence" value="ECO:0007669"/>
    <property type="project" value="InterPro"/>
</dbReference>
<dbReference type="EMBL" id="MU128929">
    <property type="protein sequence ID" value="KAF9517834.1"/>
    <property type="molecule type" value="Genomic_DNA"/>
</dbReference>
<evidence type="ECO:0000256" key="5">
    <source>
        <dbReference type="ARBA" id="ARBA00022499"/>
    </source>
</evidence>
<accession>A0A9P6B500</accession>
<comment type="similarity">
    <text evidence="11">Belongs to the dynactin subunit 4 family.</text>
</comment>
<name>A0A9P6B500_9AGAM</name>
<dbReference type="OrthoDB" id="283815at2759"/>
<reference evidence="15" key="1">
    <citation type="journal article" date="2020" name="Nat. Commun.">
        <title>Large-scale genome sequencing of mycorrhizal fungi provides insights into the early evolution of symbiotic traits.</title>
        <authorList>
            <person name="Miyauchi S."/>
            <person name="Kiss E."/>
            <person name="Kuo A."/>
            <person name="Drula E."/>
            <person name="Kohler A."/>
            <person name="Sanchez-Garcia M."/>
            <person name="Morin E."/>
            <person name="Andreopoulos B."/>
            <person name="Barry K.W."/>
            <person name="Bonito G."/>
            <person name="Buee M."/>
            <person name="Carver A."/>
            <person name="Chen C."/>
            <person name="Cichocki N."/>
            <person name="Clum A."/>
            <person name="Culley D."/>
            <person name="Crous P.W."/>
            <person name="Fauchery L."/>
            <person name="Girlanda M."/>
            <person name="Hayes R.D."/>
            <person name="Keri Z."/>
            <person name="LaButti K."/>
            <person name="Lipzen A."/>
            <person name="Lombard V."/>
            <person name="Magnuson J."/>
            <person name="Maillard F."/>
            <person name="Murat C."/>
            <person name="Nolan M."/>
            <person name="Ohm R.A."/>
            <person name="Pangilinan J."/>
            <person name="Pereira M.F."/>
            <person name="Perotto S."/>
            <person name="Peter M."/>
            <person name="Pfister S."/>
            <person name="Riley R."/>
            <person name="Sitrit Y."/>
            <person name="Stielow J.B."/>
            <person name="Szollosi G."/>
            <person name="Zifcakova L."/>
            <person name="Stursova M."/>
            <person name="Spatafora J.W."/>
            <person name="Tedersoo L."/>
            <person name="Vaario L.M."/>
            <person name="Yamada A."/>
            <person name="Yan M."/>
            <person name="Wang P."/>
            <person name="Xu J."/>
            <person name="Bruns T."/>
            <person name="Baldrian P."/>
            <person name="Vilgalys R."/>
            <person name="Dunand C."/>
            <person name="Henrissat B."/>
            <person name="Grigoriev I.V."/>
            <person name="Hibbett D."/>
            <person name="Nagy L.G."/>
            <person name="Martin F.M."/>
        </authorList>
    </citation>
    <scope>NUCLEOTIDE SEQUENCE</scope>
    <source>
        <strain evidence="15">UP504</strain>
    </source>
</reference>
<feature type="region of interest" description="Disordered" evidence="14">
    <location>
        <begin position="448"/>
        <end position="471"/>
    </location>
</feature>
<dbReference type="AlphaFoldDB" id="A0A9P6B500"/>
<evidence type="ECO:0000256" key="6">
    <source>
        <dbReference type="ARBA" id="ARBA00022553"/>
    </source>
</evidence>
<keyword evidence="8" id="KW-0007">Acetylation</keyword>
<evidence type="ECO:0000256" key="8">
    <source>
        <dbReference type="ARBA" id="ARBA00022990"/>
    </source>
</evidence>
<evidence type="ECO:0000256" key="14">
    <source>
        <dbReference type="SAM" id="MobiDB-lite"/>
    </source>
</evidence>
<sequence>MPASILYHCTCTSVPSSSVIGAPPAPFTAPPPQHPLHAFGFHPLPTLYFCEECDDVSGYYCPNCLFEVPSASVRAEKNRCARNCFLCPQCSNTLSIVSSDPPLNPDNRHPPVINSVGDPPFFLYCNYCRWDSAEAGITFDKPTGLALQLQKTEDSSPDTLEFDRLKEHFEPLIRISHVQPTAITAHTIQTHSHSALSAINAAASSALARDVPGLRRKRVDPNAAKDEYGAYYRSRIDSISGGGEVHAEVEWLKDMAQEEFLLGDVSRLEQRWVGSWVQSLKSIDLKPLRIPLHSKQTKRCPKCRHILIKPEQKSQSTRYKIKLMAANYLPSIDVLLVPPLTAQPSATLSRATGGKAKQSGAAADDANAGQALQQGKTYAFQLAFTNPLYEPIQVRMTVQRPQSKQGKRAPFAVSLPTSSFSISAFAEAWEYDDEEDAEINDDDIEDMLAGRGTDGSLAARDSGKKGASNSTVGVLERKANVTKVGGEVVIGRESDGNVQFNVLVSYTYRADDPTEETGSSAAPKTAVSGGGENKTFSFYIVVDLGTISPAS</sequence>
<evidence type="ECO:0000313" key="16">
    <source>
        <dbReference type="Proteomes" id="UP000886523"/>
    </source>
</evidence>